<accession>A0ACC0L1G5</accession>
<organism evidence="1 2">
    <name type="scientific">Choristoneura fumiferana</name>
    <name type="common">Spruce budworm moth</name>
    <name type="synonym">Archips fumiferana</name>
    <dbReference type="NCBI Taxonomy" id="7141"/>
    <lineage>
        <taxon>Eukaryota</taxon>
        <taxon>Metazoa</taxon>
        <taxon>Ecdysozoa</taxon>
        <taxon>Arthropoda</taxon>
        <taxon>Hexapoda</taxon>
        <taxon>Insecta</taxon>
        <taxon>Pterygota</taxon>
        <taxon>Neoptera</taxon>
        <taxon>Endopterygota</taxon>
        <taxon>Lepidoptera</taxon>
        <taxon>Glossata</taxon>
        <taxon>Ditrysia</taxon>
        <taxon>Tortricoidea</taxon>
        <taxon>Tortricidae</taxon>
        <taxon>Tortricinae</taxon>
        <taxon>Choristoneura</taxon>
    </lineage>
</organism>
<evidence type="ECO:0000313" key="1">
    <source>
        <dbReference type="EMBL" id="KAI8442464.1"/>
    </source>
</evidence>
<comment type="caution">
    <text evidence="1">The sequence shown here is derived from an EMBL/GenBank/DDBJ whole genome shotgun (WGS) entry which is preliminary data.</text>
</comment>
<sequence length="1164" mass="128123">MEQIRRIMRPTDVPDQGLLCDLLWSDPDKDTTGWGENDRGVSFTFGTEVVGKFLSKHEFDLICRAHQVVEDGYEFFAKRQLVTLFSAPNYCGEFDNAGALMSVDETLMCSFQILKPADKRKLYSGLNMGRPNTPPRAQPKNKKNKDSNYSVKSKIMQPLHLAERDRAVKPGCTACQSAMASLKLAHFDSAFFGVNPKQADLMDPQQRMLLELTHEAIVDAGFNPEELRGSRTGVYLGVSCSETGEIWDANVDSIQGYVLTGCQRAMFANRVSYTFDFKGPSYVVDTACSSSTYALVHAAADIRAGKCDAAIVAGASLDLLPATSLSFHRLNMLSPEGRCAAFDAAGCGYVRSEAIVTVLLQRRRDCRRLYCTVRGAGTNSDGYKAQGITYPKGAIQRQLAQETFKEAHLRPQDVAYFEAHGTGTRAGDPEEVNAIAGLFCEGRTTPLLLGSVKSNMGHSEPASGLCSIAKVVVAMERGVIPGNLHYKTPAPEIPALSDGRIKVVDRNTPWQGGLVAVNSFGFGGANAHVILESQGGERPPPASYPAPRLVLASGRTEAAVVRLLKLAAAHPRDAELHALLDAVHARAIPRHTYRGYAVLNPKRNTPPVLEATEFFRSRSIYRNNLSKTLNTFNYPKLTIDEKIFCCHGGLSPDLQAMEQIRRIMRPTDVPDQGLLCDLLWSDPDKDTTGWGENDRGVSFTFGTEVVGKFLSKHEFDLICRAHQVVEDGYEFFAKRQLVTLFSAPNYCGEFDNAGALMSVDETLMCSFQILKPADKRKLYSGLNMGRPNTPPRAQPKNKKKQKAAGAYGHGPLVCQQYVQQESARPHAHRRPRALCVVEPHDEELFLLRERGDFLPRTLQHLQVSLLTIGQGVLRGSWGGLLKQQFLAPQFSPLEVHGGAVPGLFLPLLSQLFVGIHEVAAGLVDQDLGLIKRNWWRLRRSPRVADAPTTREFSATTEYILTLIVRADMSLANKKMASHCSHASVMAFDNLLSADPQAARFWLYTGQKKMILAADSVDVINRMDDLARRLGLKTTFVCDDRTDPFSSNSEYKLVLVVRTDLQMSKGKIAAQCGHASVGAFEKAQRKDPEGLEKWQRTGQAKIALKTDSLDEIRKMADKAKSMGVVTSLIRDAGRTQIAANSITVLGVGPAPREIIDEITGHLKLL</sequence>
<protein>
    <submittedName>
        <fullName evidence="1">Uncharacterized protein</fullName>
    </submittedName>
</protein>
<evidence type="ECO:0000313" key="2">
    <source>
        <dbReference type="Proteomes" id="UP001064048"/>
    </source>
</evidence>
<proteinExistence type="predicted"/>
<reference evidence="1 2" key="1">
    <citation type="journal article" date="2022" name="Genome Biol. Evol.">
        <title>The Spruce Budworm Genome: Reconstructing the Evolutionary History of Antifreeze Proteins.</title>
        <authorList>
            <person name="Beliveau C."/>
            <person name="Gagne P."/>
            <person name="Picq S."/>
            <person name="Vernygora O."/>
            <person name="Keeling C.I."/>
            <person name="Pinkney K."/>
            <person name="Doucet D."/>
            <person name="Wen F."/>
            <person name="Johnston J.S."/>
            <person name="Maaroufi H."/>
            <person name="Boyle B."/>
            <person name="Laroche J."/>
            <person name="Dewar K."/>
            <person name="Juretic N."/>
            <person name="Blackburn G."/>
            <person name="Nisole A."/>
            <person name="Brunet B."/>
            <person name="Brandao M."/>
            <person name="Lumley L."/>
            <person name="Duan J."/>
            <person name="Quan G."/>
            <person name="Lucarotti C.J."/>
            <person name="Roe A.D."/>
            <person name="Sperling F.A.H."/>
            <person name="Levesque R.C."/>
            <person name="Cusson M."/>
        </authorList>
    </citation>
    <scope>NUCLEOTIDE SEQUENCE [LARGE SCALE GENOMIC DNA]</scope>
    <source>
        <strain evidence="1">Glfc:IPQL:Cfum</strain>
    </source>
</reference>
<dbReference type="Proteomes" id="UP001064048">
    <property type="component" value="Chromosome 9"/>
</dbReference>
<name>A0ACC0L1G5_CHOFU</name>
<keyword evidence="2" id="KW-1185">Reference proteome</keyword>
<dbReference type="EMBL" id="CM046109">
    <property type="protein sequence ID" value="KAI8442464.1"/>
    <property type="molecule type" value="Genomic_DNA"/>
</dbReference>
<gene>
    <name evidence="1" type="ORF">MSG28_005966</name>
</gene>